<sequence>ANVQKLKKAKISVHTLFLVAHPACLDKALDYKKRLLRIHRRVKLQRFMGFYQGKLYPRQSDRNAGEEQKDGICNYGLYQEGFGQKEARAILCHSDKVLIAPSGDIYNCHYKVYTEHKDRLGNLFVDGVRVRIPRGYFLCQDFGFCNPCDSEGHLFKSLGGETKSISTV</sequence>
<accession>X1MSE4</accession>
<protein>
    <submittedName>
        <fullName evidence="1">Uncharacterized protein</fullName>
    </submittedName>
</protein>
<dbReference type="EMBL" id="BARV01006881">
    <property type="protein sequence ID" value="GAI17605.1"/>
    <property type="molecule type" value="Genomic_DNA"/>
</dbReference>
<gene>
    <name evidence="1" type="ORF">S06H3_14081</name>
</gene>
<organism evidence="1">
    <name type="scientific">marine sediment metagenome</name>
    <dbReference type="NCBI Taxonomy" id="412755"/>
    <lineage>
        <taxon>unclassified sequences</taxon>
        <taxon>metagenomes</taxon>
        <taxon>ecological metagenomes</taxon>
    </lineage>
</organism>
<reference evidence="1" key="1">
    <citation type="journal article" date="2014" name="Front. Microbiol.">
        <title>High frequency of phylogenetically diverse reductive dehalogenase-homologous genes in deep subseafloor sedimentary metagenomes.</title>
        <authorList>
            <person name="Kawai M."/>
            <person name="Futagami T."/>
            <person name="Toyoda A."/>
            <person name="Takaki Y."/>
            <person name="Nishi S."/>
            <person name="Hori S."/>
            <person name="Arai W."/>
            <person name="Tsubouchi T."/>
            <person name="Morono Y."/>
            <person name="Uchiyama I."/>
            <person name="Ito T."/>
            <person name="Fujiyama A."/>
            <person name="Inagaki F."/>
            <person name="Takami H."/>
        </authorList>
    </citation>
    <scope>NUCLEOTIDE SEQUENCE</scope>
    <source>
        <strain evidence="1">Expedition CK06-06</strain>
    </source>
</reference>
<name>X1MSE4_9ZZZZ</name>
<evidence type="ECO:0000313" key="1">
    <source>
        <dbReference type="EMBL" id="GAI17605.1"/>
    </source>
</evidence>
<feature type="non-terminal residue" evidence="1">
    <location>
        <position position="1"/>
    </location>
</feature>
<proteinExistence type="predicted"/>
<comment type="caution">
    <text evidence="1">The sequence shown here is derived from an EMBL/GenBank/DDBJ whole genome shotgun (WGS) entry which is preliminary data.</text>
</comment>
<dbReference type="AlphaFoldDB" id="X1MSE4"/>